<protein>
    <recommendedName>
        <fullName evidence="5">FAD-binding domain-containing protein</fullName>
    </recommendedName>
</protein>
<keyword evidence="1" id="KW-0285">Flavoprotein</keyword>
<dbReference type="InterPro" id="IPR036188">
    <property type="entry name" value="FAD/NAD-bd_sf"/>
</dbReference>
<comment type="caution">
    <text evidence="6">The sequence shown here is derived from an EMBL/GenBank/DDBJ whole genome shotgun (WGS) entry which is preliminary data.</text>
</comment>
<dbReference type="OrthoDB" id="655030at2759"/>
<dbReference type="PRINTS" id="PR00420">
    <property type="entry name" value="RNGMNOXGNASE"/>
</dbReference>
<evidence type="ECO:0000313" key="7">
    <source>
        <dbReference type="Proteomes" id="UP000653565"/>
    </source>
</evidence>
<dbReference type="EMBL" id="JAAAPX010000026">
    <property type="protein sequence ID" value="KAF4240445.1"/>
    <property type="molecule type" value="Genomic_DNA"/>
</dbReference>
<keyword evidence="4" id="KW-0503">Monooxygenase</keyword>
<organism evidence="6 7">
    <name type="scientific">Aspergillus fumigatiaffinis</name>
    <dbReference type="NCBI Taxonomy" id="340414"/>
    <lineage>
        <taxon>Eukaryota</taxon>
        <taxon>Fungi</taxon>
        <taxon>Dikarya</taxon>
        <taxon>Ascomycota</taxon>
        <taxon>Pezizomycotina</taxon>
        <taxon>Eurotiomycetes</taxon>
        <taxon>Eurotiomycetidae</taxon>
        <taxon>Eurotiales</taxon>
        <taxon>Aspergillaceae</taxon>
        <taxon>Aspergillus</taxon>
        <taxon>Aspergillus subgen. Fumigati</taxon>
    </lineage>
</organism>
<dbReference type="Gene3D" id="3.50.50.60">
    <property type="entry name" value="FAD/NAD(P)-binding domain"/>
    <property type="match status" value="1"/>
</dbReference>
<dbReference type="InterPro" id="IPR002938">
    <property type="entry name" value="FAD-bd"/>
</dbReference>
<dbReference type="Pfam" id="PF01494">
    <property type="entry name" value="FAD_binding_3"/>
    <property type="match status" value="1"/>
</dbReference>
<keyword evidence="7" id="KW-1185">Reference proteome</keyword>
<dbReference type="AlphaFoldDB" id="A0A8H4HCN6"/>
<gene>
    <name evidence="6" type="ORF">CNMCM6805_004965</name>
</gene>
<feature type="domain" description="FAD-binding" evidence="5">
    <location>
        <begin position="130"/>
        <end position="336"/>
    </location>
</feature>
<reference evidence="6" key="2">
    <citation type="submission" date="2020-04" db="EMBL/GenBank/DDBJ databases">
        <authorList>
            <person name="Santos R.A.C."/>
            <person name="Steenwyk J.L."/>
            <person name="Rivero-Menendez O."/>
            <person name="Mead M.E."/>
            <person name="Silva L.P."/>
            <person name="Bastos R.W."/>
            <person name="Alastruey-Izquierdo A."/>
            <person name="Goldman G.H."/>
            <person name="Rokas A."/>
        </authorList>
    </citation>
    <scope>NUCLEOTIDE SEQUENCE</scope>
    <source>
        <strain evidence="6">CNM-CM6805</strain>
    </source>
</reference>
<dbReference type="PANTHER" id="PTHR46972">
    <property type="entry name" value="MONOOXYGENASE ASQM-RELATED"/>
    <property type="match status" value="1"/>
</dbReference>
<evidence type="ECO:0000256" key="4">
    <source>
        <dbReference type="ARBA" id="ARBA00023033"/>
    </source>
</evidence>
<proteinExistence type="predicted"/>
<evidence type="ECO:0000256" key="3">
    <source>
        <dbReference type="ARBA" id="ARBA00023002"/>
    </source>
</evidence>
<accession>A0A8H4HCN6</accession>
<dbReference type="PANTHER" id="PTHR46972:SF1">
    <property type="entry name" value="FAD DEPENDENT OXIDOREDUCTASE DOMAIN-CONTAINING PROTEIN"/>
    <property type="match status" value="1"/>
</dbReference>
<reference evidence="6" key="1">
    <citation type="journal article" date="2020" name="bioRxiv">
        <title>Genomic and phenotypic heterogeneity of clinical isolates of the human pathogens Aspergillus fumigatus, Aspergillus lentulus and Aspergillus fumigatiaffinis.</title>
        <authorList>
            <person name="dos Santos R.A.C."/>
            <person name="Steenwyk J.L."/>
            <person name="Rivero-Menendez O."/>
            <person name="Mead M.E."/>
            <person name="Silva L.P."/>
            <person name="Bastos R.W."/>
            <person name="Alastruey-Izquierdo A."/>
            <person name="Goldman G.H."/>
            <person name="Rokas A."/>
        </authorList>
    </citation>
    <scope>NUCLEOTIDE SEQUENCE</scope>
    <source>
        <strain evidence="6">CNM-CM6805</strain>
    </source>
</reference>
<evidence type="ECO:0000256" key="2">
    <source>
        <dbReference type="ARBA" id="ARBA00022827"/>
    </source>
</evidence>
<evidence type="ECO:0000313" key="6">
    <source>
        <dbReference type="EMBL" id="KAF4240445.1"/>
    </source>
</evidence>
<evidence type="ECO:0000259" key="5">
    <source>
        <dbReference type="Pfam" id="PF01494"/>
    </source>
</evidence>
<name>A0A8H4HCN6_9EURO</name>
<sequence length="370" mass="41157">MTPDIAIGGGGPCGLVLAENTPPRGGCLDIHRSSGQIALKEAGCFEEFKKYARGGYATIHSMWDHKGNKLLAFGEGRDSPEIDRWQLRRVLLSSIPKEKIRWSTPVKNSSRNAHGDIILEFENGTTASGFKLVVGADGVRSKIRHLVTSAEPRYSGINNLTLFVRPSNPYHSTLEQLAGQGPLIICGRSKMIWIQRQGDSHYRIDFGWEGPAEFPMPGELDLTDEDAVKNFLLQEEYFGCHTPIVHEIIRNATGPSRMWPLHYFPVEHLNWRTSPGVTVVGDAAHVTTPFVGDGVNCAMRNALVLARKIEELGITTEAVAAYEQEMFPYAQDVINRSLISGKMFFEWDSPKGLMENFASPNRVVRDEGDY</sequence>
<evidence type="ECO:0000256" key="1">
    <source>
        <dbReference type="ARBA" id="ARBA00022630"/>
    </source>
</evidence>
<keyword evidence="2" id="KW-0274">FAD</keyword>
<dbReference type="Proteomes" id="UP000653565">
    <property type="component" value="Unassembled WGS sequence"/>
</dbReference>
<dbReference type="GO" id="GO:0004497">
    <property type="term" value="F:monooxygenase activity"/>
    <property type="evidence" value="ECO:0007669"/>
    <property type="project" value="UniProtKB-KW"/>
</dbReference>
<dbReference type="SUPFAM" id="SSF51905">
    <property type="entry name" value="FAD/NAD(P)-binding domain"/>
    <property type="match status" value="1"/>
</dbReference>
<dbReference type="GO" id="GO:0071949">
    <property type="term" value="F:FAD binding"/>
    <property type="evidence" value="ECO:0007669"/>
    <property type="project" value="InterPro"/>
</dbReference>
<keyword evidence="3" id="KW-0560">Oxidoreductase</keyword>